<dbReference type="InterPro" id="IPR011992">
    <property type="entry name" value="EF-hand-dom_pair"/>
</dbReference>
<evidence type="ECO:0000256" key="1">
    <source>
        <dbReference type="ARBA" id="ARBA00004496"/>
    </source>
</evidence>
<feature type="domain" description="EF-hand" evidence="7">
    <location>
        <begin position="51"/>
        <end position="86"/>
    </location>
</feature>
<dbReference type="AlphaFoldDB" id="A0A836H006"/>
<dbReference type="GeneID" id="92363788"/>
<name>A0A836H006_9TRYP</name>
<feature type="domain" description="EF-hand" evidence="7">
    <location>
        <begin position="87"/>
        <end position="122"/>
    </location>
</feature>
<evidence type="ECO:0000256" key="5">
    <source>
        <dbReference type="ARBA" id="ARBA00022837"/>
    </source>
</evidence>
<proteinExistence type="predicted"/>
<dbReference type="GO" id="GO:0048306">
    <property type="term" value="F:calcium-dependent protein binding"/>
    <property type="evidence" value="ECO:0007669"/>
    <property type="project" value="UniProtKB-ARBA"/>
</dbReference>
<keyword evidence="5" id="KW-0106">Calcium</keyword>
<dbReference type="Pfam" id="PF13499">
    <property type="entry name" value="EF-hand_7"/>
    <property type="match status" value="1"/>
</dbReference>
<dbReference type="InterPro" id="IPR018247">
    <property type="entry name" value="EF_Hand_1_Ca_BS"/>
</dbReference>
<dbReference type="EMBL" id="JAFHLR010000013">
    <property type="protein sequence ID" value="KAG5484411.1"/>
    <property type="molecule type" value="Genomic_DNA"/>
</dbReference>
<evidence type="ECO:0000256" key="2">
    <source>
        <dbReference type="ARBA" id="ARBA00022490"/>
    </source>
</evidence>
<evidence type="ECO:0000259" key="7">
    <source>
        <dbReference type="PROSITE" id="PS50222"/>
    </source>
</evidence>
<protein>
    <recommendedName>
        <fullName evidence="7">EF-hand domain-containing protein</fullName>
    </recommendedName>
</protein>
<evidence type="ECO:0000313" key="8">
    <source>
        <dbReference type="EMBL" id="KAG5484411.1"/>
    </source>
</evidence>
<evidence type="ECO:0000256" key="3">
    <source>
        <dbReference type="ARBA" id="ARBA00022723"/>
    </source>
</evidence>
<dbReference type="PANTHER" id="PTHR46212:SF3">
    <property type="entry name" value="GH27120P"/>
    <property type="match status" value="1"/>
</dbReference>
<dbReference type="PANTHER" id="PTHR46212">
    <property type="entry name" value="PEFLIN"/>
    <property type="match status" value="1"/>
</dbReference>
<reference evidence="8 9" key="1">
    <citation type="submission" date="2021-02" db="EMBL/GenBank/DDBJ databases">
        <title>Leishmania (Mundinia) orientalis Genome sequencing and assembly.</title>
        <authorList>
            <person name="Almutairi H."/>
            <person name="Gatherer D."/>
        </authorList>
    </citation>
    <scope>NUCLEOTIDE SEQUENCE [LARGE SCALE GENOMIC DNA]</scope>
    <source>
        <strain evidence="8">LSCM4</strain>
    </source>
</reference>
<dbReference type="PROSITE" id="PS50222">
    <property type="entry name" value="EF_HAND_2"/>
    <property type="match status" value="2"/>
</dbReference>
<dbReference type="PROSITE" id="PS00018">
    <property type="entry name" value="EF_HAND_1"/>
    <property type="match status" value="1"/>
</dbReference>
<organism evidence="8 9">
    <name type="scientific">Leishmania orientalis</name>
    <dbReference type="NCBI Taxonomy" id="2249476"/>
    <lineage>
        <taxon>Eukaryota</taxon>
        <taxon>Discoba</taxon>
        <taxon>Euglenozoa</taxon>
        <taxon>Kinetoplastea</taxon>
        <taxon>Metakinetoplastina</taxon>
        <taxon>Trypanosomatida</taxon>
        <taxon>Trypanosomatidae</taxon>
        <taxon>Leishmaniinae</taxon>
        <taxon>Leishmania</taxon>
    </lineage>
</organism>
<dbReference type="RefSeq" id="XP_067064904.1">
    <property type="nucleotide sequence ID" value="XM_067209854.1"/>
</dbReference>
<dbReference type="Proteomes" id="UP000674143">
    <property type="component" value="Chromosome 13"/>
</dbReference>
<evidence type="ECO:0000256" key="4">
    <source>
        <dbReference type="ARBA" id="ARBA00022737"/>
    </source>
</evidence>
<dbReference type="SUPFAM" id="SSF47473">
    <property type="entry name" value="EF-hand"/>
    <property type="match status" value="1"/>
</dbReference>
<dbReference type="GO" id="GO:0005737">
    <property type="term" value="C:cytoplasm"/>
    <property type="evidence" value="ECO:0007669"/>
    <property type="project" value="UniProtKB-SubCell"/>
</dbReference>
<feature type="region of interest" description="Disordered" evidence="6">
    <location>
        <begin position="1"/>
        <end position="21"/>
    </location>
</feature>
<gene>
    <name evidence="8" type="ORF">LSCM4_07978</name>
</gene>
<comment type="caution">
    <text evidence="8">The sequence shown here is derived from an EMBL/GenBank/DDBJ whole genome shotgun (WGS) entry which is preliminary data.</text>
</comment>
<accession>A0A836H006</accession>
<evidence type="ECO:0000256" key="6">
    <source>
        <dbReference type="SAM" id="MobiDB-lite"/>
    </source>
</evidence>
<keyword evidence="2" id="KW-0963">Cytoplasm</keyword>
<dbReference type="Gene3D" id="1.10.238.10">
    <property type="entry name" value="EF-hand"/>
    <property type="match status" value="1"/>
</dbReference>
<keyword evidence="4" id="KW-0677">Repeat</keyword>
<dbReference type="InterPro" id="IPR051426">
    <property type="entry name" value="Peflin/Sorcin_CaBP"/>
</dbReference>
<dbReference type="CDD" id="cd16185">
    <property type="entry name" value="EFh_PEF_ALG-2_like"/>
    <property type="match status" value="1"/>
</dbReference>
<sequence>MANGYPGNGPPPPQTSQGFRANPTYGGEQLISYIAAASSTSSVFCAPSQYQAPPELVSWFQAVDRDRSDRIDLSQLNAALFSAGFRFSLGTTQRLLARYDLDCTGTITIEEFAHLHEFLTAMQQGFRQRDTSGDGRLDSKETLEAFRLSGLVFGEEAFQTVMRKFDRQHRGSLGFDDYIELSIFIARTRDAFAYYDRDRRGDVLFNFDTFLGTAVIIC</sequence>
<comment type="subcellular location">
    <subcellularLocation>
        <location evidence="1">Cytoplasm</location>
    </subcellularLocation>
</comment>
<dbReference type="KEGG" id="loi:92363788"/>
<dbReference type="InterPro" id="IPR002048">
    <property type="entry name" value="EF_hand_dom"/>
</dbReference>
<dbReference type="GO" id="GO:0005509">
    <property type="term" value="F:calcium ion binding"/>
    <property type="evidence" value="ECO:0007669"/>
    <property type="project" value="InterPro"/>
</dbReference>
<keyword evidence="3" id="KW-0479">Metal-binding</keyword>
<keyword evidence="9" id="KW-1185">Reference proteome</keyword>
<evidence type="ECO:0000313" key="9">
    <source>
        <dbReference type="Proteomes" id="UP000674143"/>
    </source>
</evidence>